<reference evidence="2 3" key="1">
    <citation type="submission" date="2016-10" db="EMBL/GenBank/DDBJ databases">
        <authorList>
            <person name="Varghese N."/>
            <person name="Submissions S."/>
        </authorList>
    </citation>
    <scope>NUCLEOTIDE SEQUENCE [LARGE SCALE GENOMIC DNA]</scope>
    <source>
        <strain evidence="2 3">LMG 22274</strain>
    </source>
</reference>
<dbReference type="Gene3D" id="2.60.120.10">
    <property type="entry name" value="Jelly Rolls"/>
    <property type="match status" value="1"/>
</dbReference>
<dbReference type="SUPFAM" id="SSF51182">
    <property type="entry name" value="RmlC-like cupins"/>
    <property type="match status" value="1"/>
</dbReference>
<evidence type="ECO:0000313" key="3">
    <source>
        <dbReference type="Proteomes" id="UP000183529"/>
    </source>
</evidence>
<dbReference type="EMBL" id="FNZM01000002">
    <property type="protein sequence ID" value="SEJ11042.1"/>
    <property type="molecule type" value="Genomic_DNA"/>
</dbReference>
<dbReference type="Pfam" id="PF05523">
    <property type="entry name" value="FdtA"/>
    <property type="match status" value="1"/>
</dbReference>
<protein>
    <submittedName>
        <fullName evidence="2">WxcM-like, C-terminal</fullName>
    </submittedName>
</protein>
<proteinExistence type="predicted"/>
<dbReference type="InterPro" id="IPR008894">
    <property type="entry name" value="QdtA_cupin_dom"/>
</dbReference>
<evidence type="ECO:0000313" key="2">
    <source>
        <dbReference type="EMBL" id="SEJ11042.1"/>
    </source>
</evidence>
<dbReference type="InterPro" id="IPR011051">
    <property type="entry name" value="RmlC_Cupin_sf"/>
</dbReference>
<dbReference type="AlphaFoldDB" id="A0AAQ1JSM0"/>
<gene>
    <name evidence="2" type="ORF">SAMN05216550_102447</name>
</gene>
<feature type="domain" description="Sugar 3,4-ketoisomerase QdtA cupin" evidence="1">
    <location>
        <begin position="5"/>
        <end position="133"/>
    </location>
</feature>
<sequence>MPISDCKIINFPKITDPRGNLTFLEGNRHVPFDIKRIFYLYDIPTGESRGAHAHKELHQLLICLSGSFDVALDDGTEQKTVHLNRPWQGLHIPPMIWAAELNFDPGSVCLVLASMAFNESDYFREYEDYLRAVRAS</sequence>
<dbReference type="RefSeq" id="WP_074981718.1">
    <property type="nucleotide sequence ID" value="NZ_CADFGN010000002.1"/>
</dbReference>
<organism evidence="2 3">
    <name type="scientific">Paraburkholderia tropica</name>
    <dbReference type="NCBI Taxonomy" id="92647"/>
    <lineage>
        <taxon>Bacteria</taxon>
        <taxon>Pseudomonadati</taxon>
        <taxon>Pseudomonadota</taxon>
        <taxon>Betaproteobacteria</taxon>
        <taxon>Burkholderiales</taxon>
        <taxon>Burkholderiaceae</taxon>
        <taxon>Paraburkholderia</taxon>
    </lineage>
</organism>
<dbReference type="InterPro" id="IPR014710">
    <property type="entry name" value="RmlC-like_jellyroll"/>
</dbReference>
<dbReference type="Proteomes" id="UP000183529">
    <property type="component" value="Unassembled WGS sequence"/>
</dbReference>
<comment type="caution">
    <text evidence="2">The sequence shown here is derived from an EMBL/GenBank/DDBJ whole genome shotgun (WGS) entry which is preliminary data.</text>
</comment>
<accession>A0AAQ1JSM0</accession>
<name>A0AAQ1JSM0_9BURK</name>
<dbReference type="CDD" id="cd20292">
    <property type="entry name" value="cupin_QdtA-like"/>
    <property type="match status" value="1"/>
</dbReference>
<evidence type="ECO:0000259" key="1">
    <source>
        <dbReference type="Pfam" id="PF05523"/>
    </source>
</evidence>
<dbReference type="GeneID" id="61301437"/>